<accession>A9WIW5</accession>
<gene>
    <name evidence="1" type="ordered locus">Caur_2636</name>
</gene>
<dbReference type="EMBL" id="CP000909">
    <property type="protein sequence ID" value="ABY35842.1"/>
    <property type="molecule type" value="Genomic_DNA"/>
</dbReference>
<sequence length="247" mass="28612">MESYQNEVFAPIDVDHVLERVAGGNETEVYRSDDYRFVVKLKGDLSSCDVGAMLREARQMKSAAQRFAGCLGSDHTIPTYFVLSRDQAGFVHILAIQPYLQHARVLAAVDWRRIPADHCHRIGYDLRRIIFRAIGCLLSTGHLPDLYGRVSSSPAERQRRKQLRYLPERIWSFLVKRTILQSQNLMLTGENPPRLILIDYDEVRRHTLYRMIYFLARLVLFARDLIVIWWQLERKPEGVGGSRAAKQ</sequence>
<dbReference type="HOGENOM" id="CLU_1174721_0_0_0"/>
<protein>
    <submittedName>
        <fullName evidence="1">Uncharacterized protein</fullName>
    </submittedName>
</protein>
<proteinExistence type="predicted"/>
<reference evidence="2" key="1">
    <citation type="journal article" date="2011" name="BMC Genomics">
        <title>Complete genome sequence of the filamentous anoxygenic phototrophic bacterium Chloroflexus aurantiacus.</title>
        <authorList>
            <person name="Tang K.H."/>
            <person name="Barry K."/>
            <person name="Chertkov O."/>
            <person name="Dalin E."/>
            <person name="Han C.S."/>
            <person name="Hauser L.J."/>
            <person name="Honchak B.M."/>
            <person name="Karbach L.E."/>
            <person name="Land M.L."/>
            <person name="Lapidus A."/>
            <person name="Larimer F.W."/>
            <person name="Mikhailova N."/>
            <person name="Pitluck S."/>
            <person name="Pierson B.K."/>
            <person name="Blankenship R.E."/>
        </authorList>
    </citation>
    <scope>NUCLEOTIDE SEQUENCE [LARGE SCALE GENOMIC DNA]</scope>
    <source>
        <strain evidence="2">ATCC 29366 / DSM 635 / J-10-fl</strain>
    </source>
</reference>
<dbReference type="PATRIC" id="fig|324602.8.peg.2971"/>
<name>A9WIW5_CHLAA</name>
<organism evidence="1 2">
    <name type="scientific">Chloroflexus aurantiacus (strain ATCC 29366 / DSM 635 / J-10-fl)</name>
    <dbReference type="NCBI Taxonomy" id="324602"/>
    <lineage>
        <taxon>Bacteria</taxon>
        <taxon>Bacillati</taxon>
        <taxon>Chloroflexota</taxon>
        <taxon>Chloroflexia</taxon>
        <taxon>Chloroflexales</taxon>
        <taxon>Chloroflexineae</taxon>
        <taxon>Chloroflexaceae</taxon>
        <taxon>Chloroflexus</taxon>
    </lineage>
</organism>
<dbReference type="RefSeq" id="WP_012258495.1">
    <property type="nucleotide sequence ID" value="NC_010175.1"/>
</dbReference>
<dbReference type="eggNOG" id="ENOG5033ZY4">
    <property type="taxonomic scope" value="Bacteria"/>
</dbReference>
<dbReference type="Proteomes" id="UP000002008">
    <property type="component" value="Chromosome"/>
</dbReference>
<dbReference type="EnsemblBacteria" id="ABY35842">
    <property type="protein sequence ID" value="ABY35842"/>
    <property type="gene ID" value="Caur_2636"/>
</dbReference>
<evidence type="ECO:0000313" key="1">
    <source>
        <dbReference type="EMBL" id="ABY35842.1"/>
    </source>
</evidence>
<dbReference type="InParanoid" id="A9WIW5"/>
<evidence type="ECO:0000313" key="2">
    <source>
        <dbReference type="Proteomes" id="UP000002008"/>
    </source>
</evidence>
<keyword evidence="2" id="KW-1185">Reference proteome</keyword>
<dbReference type="KEGG" id="cau:Caur_2636"/>
<dbReference type="AlphaFoldDB" id="A9WIW5"/>